<organism evidence="4 5">
    <name type="scientific">Rasamsonia emersonii (strain ATCC 16479 / CBS 393.64 / IMI 116815)</name>
    <dbReference type="NCBI Taxonomy" id="1408163"/>
    <lineage>
        <taxon>Eukaryota</taxon>
        <taxon>Fungi</taxon>
        <taxon>Dikarya</taxon>
        <taxon>Ascomycota</taxon>
        <taxon>Pezizomycotina</taxon>
        <taxon>Eurotiomycetes</taxon>
        <taxon>Eurotiomycetidae</taxon>
        <taxon>Eurotiales</taxon>
        <taxon>Trichocomaceae</taxon>
        <taxon>Rasamsonia</taxon>
    </lineage>
</organism>
<dbReference type="STRING" id="1408163.A0A0F4YTE2"/>
<evidence type="ECO:0000256" key="2">
    <source>
        <dbReference type="ARBA" id="ARBA00038334"/>
    </source>
</evidence>
<dbReference type="InterPro" id="IPR000073">
    <property type="entry name" value="AB_hydrolase_1"/>
</dbReference>
<comment type="caution">
    <text evidence="4">The sequence shown here is derived from an EMBL/GenBank/DDBJ whole genome shotgun (WGS) entry which is preliminary data.</text>
</comment>
<gene>
    <name evidence="4" type="ORF">T310_4857</name>
</gene>
<dbReference type="InterPro" id="IPR029058">
    <property type="entry name" value="AB_hydrolase_fold"/>
</dbReference>
<evidence type="ECO:0000259" key="3">
    <source>
        <dbReference type="Pfam" id="PF00561"/>
    </source>
</evidence>
<proteinExistence type="inferred from homology"/>
<dbReference type="GeneID" id="25317204"/>
<dbReference type="PRINTS" id="PR00412">
    <property type="entry name" value="EPOXHYDRLASE"/>
</dbReference>
<dbReference type="RefSeq" id="XP_013327723.1">
    <property type="nucleotide sequence ID" value="XM_013472269.1"/>
</dbReference>
<sequence length="525" mass="59483">MASAEVDKIDVRSDSRIQYRSAQVNGRTYGYLFGQPESGRYKATIFLLHGFPDLSMGWRYQIPLLIKLGFRVVAPDCLGYGRTDAPDDYESYSHKRCADDIKELATQLGASKIIVCGHDWGAALTYRVALWHPDLVSHVITVCVPYFPPSKVYIPLEELVKTHIPSFAYQLQLKSGELEKAISTKDEIRQFLIGLYGGRTDDGKPGFDVSKGVLLENLKGLKPSKLLSKEEIAYYADEFARHGIHGPLNWYRTRKVNYNDELALVDRPTIDVPVLFIQALRDSALPPHLGKGMNAFIPQLTVEQVNTSHWALWENPQGRSNFLVGNSGSRNSCFVQQHSTWMHFCHLYTKISEASRVMQRAVNPAQSIFHVNKKERGKRKPTGSTLRVSSHSLTPRANFILPLPTSERTKMGLKVPAPRCTTTVRRRKPTDLSKKLSLIEEELIALGQESLSLSQKIESIQSHRIQRLLELHDPSSIEEEGRAIQEEQAPLVIRQIILVERFCFLVERMKSLRRQRSAAKISQRG</sequence>
<dbReference type="Gene3D" id="3.40.50.1820">
    <property type="entry name" value="alpha/beta hydrolase"/>
    <property type="match status" value="1"/>
</dbReference>
<dbReference type="Pfam" id="PF00561">
    <property type="entry name" value="Abhydrolase_1"/>
    <property type="match status" value="1"/>
</dbReference>
<dbReference type="OrthoDB" id="408373at2759"/>
<dbReference type="AlphaFoldDB" id="A0A0F4YTE2"/>
<dbReference type="SUPFAM" id="SSF53474">
    <property type="entry name" value="alpha/beta-Hydrolases"/>
    <property type="match status" value="1"/>
</dbReference>
<feature type="domain" description="AB hydrolase-1" evidence="3">
    <location>
        <begin position="44"/>
        <end position="316"/>
    </location>
</feature>
<keyword evidence="5" id="KW-1185">Reference proteome</keyword>
<dbReference type="Proteomes" id="UP000053958">
    <property type="component" value="Unassembled WGS sequence"/>
</dbReference>
<dbReference type="GO" id="GO:0016787">
    <property type="term" value="F:hydrolase activity"/>
    <property type="evidence" value="ECO:0007669"/>
    <property type="project" value="UniProtKB-KW"/>
</dbReference>
<dbReference type="InterPro" id="IPR000639">
    <property type="entry name" value="Epox_hydrolase-like"/>
</dbReference>
<evidence type="ECO:0000313" key="4">
    <source>
        <dbReference type="EMBL" id="KKA21111.1"/>
    </source>
</evidence>
<keyword evidence="1 4" id="KW-0378">Hydrolase</keyword>
<name>A0A0F4YTE2_RASE3</name>
<dbReference type="PRINTS" id="PR00111">
    <property type="entry name" value="ABHYDROLASE"/>
</dbReference>
<accession>A0A0F4YTE2</accession>
<dbReference type="PANTHER" id="PTHR43329">
    <property type="entry name" value="EPOXIDE HYDROLASE"/>
    <property type="match status" value="1"/>
</dbReference>
<reference evidence="4 5" key="1">
    <citation type="submission" date="2015-04" db="EMBL/GenBank/DDBJ databases">
        <authorList>
            <person name="Heijne W.H."/>
            <person name="Fedorova N.D."/>
            <person name="Nierman W.C."/>
            <person name="Vollebregt A.W."/>
            <person name="Zhao Z."/>
            <person name="Wu L."/>
            <person name="Kumar M."/>
            <person name="Stam H."/>
            <person name="van den Berg M.A."/>
            <person name="Pel H.J."/>
        </authorList>
    </citation>
    <scope>NUCLEOTIDE SEQUENCE [LARGE SCALE GENOMIC DNA]</scope>
    <source>
        <strain evidence="4 5">CBS 393.64</strain>
    </source>
</reference>
<evidence type="ECO:0000256" key="1">
    <source>
        <dbReference type="ARBA" id="ARBA00022801"/>
    </source>
</evidence>
<dbReference type="EMBL" id="LASV01000202">
    <property type="protein sequence ID" value="KKA21111.1"/>
    <property type="molecule type" value="Genomic_DNA"/>
</dbReference>
<comment type="similarity">
    <text evidence="2">Belongs to the AB hydrolase superfamily. Epoxide hydrolase family.</text>
</comment>
<protein>
    <submittedName>
        <fullName evidence="4">Epoxide hydrolase</fullName>
    </submittedName>
</protein>
<evidence type="ECO:0000313" key="5">
    <source>
        <dbReference type="Proteomes" id="UP000053958"/>
    </source>
</evidence>